<name>A0ABV8SAJ6_9BACL</name>
<comment type="caution">
    <text evidence="2">The sequence shown here is derived from an EMBL/GenBank/DDBJ whole genome shotgun (WGS) entry which is preliminary data.</text>
</comment>
<dbReference type="InterPro" id="IPR013783">
    <property type="entry name" value="Ig-like_fold"/>
</dbReference>
<dbReference type="Gene3D" id="2.60.40.10">
    <property type="entry name" value="Immunoglobulins"/>
    <property type="match status" value="1"/>
</dbReference>
<feature type="domain" description="DUF4982" evidence="1">
    <location>
        <begin position="6"/>
        <end position="39"/>
    </location>
</feature>
<evidence type="ECO:0000313" key="2">
    <source>
        <dbReference type="EMBL" id="MFC4304330.1"/>
    </source>
</evidence>
<gene>
    <name evidence="2" type="ORF">ACFO1S_12910</name>
</gene>
<dbReference type="Pfam" id="PF16355">
    <property type="entry name" value="DUF4982"/>
    <property type="match status" value="1"/>
</dbReference>
<dbReference type="InterPro" id="IPR032311">
    <property type="entry name" value="DUF4982"/>
</dbReference>
<evidence type="ECO:0000259" key="1">
    <source>
        <dbReference type="Pfam" id="PF16355"/>
    </source>
</evidence>
<keyword evidence="3" id="KW-1185">Reference proteome</keyword>
<accession>A0ABV8SAJ6</accession>
<evidence type="ECO:0000313" key="3">
    <source>
        <dbReference type="Proteomes" id="UP001595755"/>
    </source>
</evidence>
<proteinExistence type="predicted"/>
<dbReference type="Proteomes" id="UP001595755">
    <property type="component" value="Unassembled WGS sequence"/>
</dbReference>
<dbReference type="EMBL" id="JBHSED010000021">
    <property type="protein sequence ID" value="MFC4304330.1"/>
    <property type="molecule type" value="Genomic_DNA"/>
</dbReference>
<reference evidence="3" key="1">
    <citation type="journal article" date="2019" name="Int. J. Syst. Evol. Microbiol.">
        <title>The Global Catalogue of Microorganisms (GCM) 10K type strain sequencing project: providing services to taxonomists for standard genome sequencing and annotation.</title>
        <authorList>
            <consortium name="The Broad Institute Genomics Platform"/>
            <consortium name="The Broad Institute Genome Sequencing Center for Infectious Disease"/>
            <person name="Wu L."/>
            <person name="Ma J."/>
        </authorList>
    </citation>
    <scope>NUCLEOTIDE SEQUENCE [LARGE SCALE GENOMIC DNA]</scope>
    <source>
        <strain evidence="3">CGMCC 4.1641</strain>
    </source>
</reference>
<sequence>MDRVEEVTRVTVYSNQPEVELFADGKSLGKQNSDVHLTYLSQAKQGWLQKQ</sequence>
<protein>
    <submittedName>
        <fullName evidence="2">DUF4982 domain-containing protein</fullName>
    </submittedName>
</protein>
<dbReference type="RefSeq" id="WP_378126893.1">
    <property type="nucleotide sequence ID" value="NZ_JBHSED010000021.1"/>
</dbReference>
<organism evidence="2 3">
    <name type="scientific">Cohnella boryungensis</name>
    <dbReference type="NCBI Taxonomy" id="768479"/>
    <lineage>
        <taxon>Bacteria</taxon>
        <taxon>Bacillati</taxon>
        <taxon>Bacillota</taxon>
        <taxon>Bacilli</taxon>
        <taxon>Bacillales</taxon>
        <taxon>Paenibacillaceae</taxon>
        <taxon>Cohnella</taxon>
    </lineage>
</organism>